<keyword evidence="2" id="KW-1185">Reference proteome</keyword>
<sequence>MAVTCYKSSSYNHSVNVVGSPPQEVVFPNRRCIRISVSTSIVGCDLFLMLFDYLGFFLSQILSLSLCLHEDGCNFVCVMF</sequence>
<name>A0A803R9D9_CANSA</name>
<accession>A0A803R9D9</accession>
<proteinExistence type="predicted"/>
<dbReference type="AlphaFoldDB" id="A0A803R9D9"/>
<evidence type="ECO:0000313" key="2">
    <source>
        <dbReference type="Proteomes" id="UP000596661"/>
    </source>
</evidence>
<dbReference type="Proteomes" id="UP000596661">
    <property type="component" value="Unassembled WGS sequence"/>
</dbReference>
<dbReference type="EnsemblPlants" id="novel_model_6665_5bd9a17a">
    <property type="protein sequence ID" value="cds.novel_model_6665_5bd9a17a"/>
    <property type="gene ID" value="novel_gene_3514_5bd9a17a"/>
</dbReference>
<organism evidence="1 2">
    <name type="scientific">Cannabis sativa</name>
    <name type="common">Hemp</name>
    <name type="synonym">Marijuana</name>
    <dbReference type="NCBI Taxonomy" id="3483"/>
    <lineage>
        <taxon>Eukaryota</taxon>
        <taxon>Viridiplantae</taxon>
        <taxon>Streptophyta</taxon>
        <taxon>Embryophyta</taxon>
        <taxon>Tracheophyta</taxon>
        <taxon>Spermatophyta</taxon>
        <taxon>Magnoliopsida</taxon>
        <taxon>eudicotyledons</taxon>
        <taxon>Gunneridae</taxon>
        <taxon>Pentapetalae</taxon>
        <taxon>rosids</taxon>
        <taxon>fabids</taxon>
        <taxon>Rosales</taxon>
        <taxon>Cannabaceae</taxon>
        <taxon>Cannabis</taxon>
    </lineage>
</organism>
<protein>
    <submittedName>
        <fullName evidence="1">Uncharacterized protein</fullName>
    </submittedName>
</protein>
<reference evidence="1" key="1">
    <citation type="submission" date="2021-03" db="UniProtKB">
        <authorList>
            <consortium name="EnsemblPlants"/>
        </authorList>
    </citation>
    <scope>IDENTIFICATION</scope>
</reference>
<evidence type="ECO:0000313" key="1">
    <source>
        <dbReference type="EnsemblPlants" id="cds.novel_model_6665_5bd9a17a"/>
    </source>
</evidence>
<dbReference type="Gramene" id="novel_model_6665_5bd9a17a">
    <property type="protein sequence ID" value="cds.novel_model_6665_5bd9a17a"/>
    <property type="gene ID" value="novel_gene_3514_5bd9a17a"/>
</dbReference>